<keyword evidence="4" id="KW-1185">Reference proteome</keyword>
<dbReference type="InterPro" id="IPR036047">
    <property type="entry name" value="F-box-like_dom_sf"/>
</dbReference>
<evidence type="ECO:0000313" key="3">
    <source>
        <dbReference type="EMBL" id="KAJ3496321.1"/>
    </source>
</evidence>
<dbReference type="EMBL" id="JANKHO010001954">
    <property type="protein sequence ID" value="KAJ3496321.1"/>
    <property type="molecule type" value="Genomic_DNA"/>
</dbReference>
<evidence type="ECO:0000313" key="4">
    <source>
        <dbReference type="Proteomes" id="UP001148786"/>
    </source>
</evidence>
<name>A0A9W8JQH5_9AGAR</name>
<dbReference type="AlphaFoldDB" id="A0A9W8JQH5"/>
<dbReference type="PROSITE" id="PS50181">
    <property type="entry name" value="FBOX"/>
    <property type="match status" value="1"/>
</dbReference>
<sequence>MFTALPPEIVLQILSYLPVSSCSALSATSHTWNVFFAENEMVIYREAAFLHGFADRRTALPDPTVLGERYSYRVLQPGMSWKSLCKTRTRVRNSWNGFASSTIVPLPLKVTNYIAPPDRVHRIKVDERRRLIMTTSQKGGLFVMDIDSGSALFSLSPIYVHDYAHIEYSEGYIIFDRMDSSREVWRLQEIDPTPTPVDAASRPDQEQLEQFRVAMHVARRLQSASTPDSPTLRGCFEPHALLMAPEETRASRFVYPTLLSTASERAYLWDVPTGRLVEVIERVDILPSGNPPASQNASETEDGAHPEEYHEDDLSPWLSDHLGELVYVDHSADCIFLAGSYAVRVFAKSRHTDNAQPTSSTSNTHPGRWCSTCGLFVYALLRYQVDVNMREWPDDHHKLIDRVVAVHVSPCGSHFAALLGGCRLLIVTNFRHVAGDPRSRDHERSLYERTLDIQLGSPRTARSIYLAYEGGDGGEGRIAVVTSSAVFIIIVPPFEALTLSSEPPKICITRVKSLINPSCLSSVSCLMLSDTGLFLNWDPVEDSSSDSDGEFMQQGWEESLENSLRDIGRLDEECVDHYSNGDMLVAPDIIANDTDVSMVYAVNFLPSDT</sequence>
<gene>
    <name evidence="3" type="ORF">NLJ89_g10502</name>
</gene>
<dbReference type="Pfam" id="PF12937">
    <property type="entry name" value="F-box-like"/>
    <property type="match status" value="1"/>
</dbReference>
<accession>A0A9W8JQH5</accession>
<dbReference type="SUPFAM" id="SSF69322">
    <property type="entry name" value="Tricorn protease domain 2"/>
    <property type="match status" value="1"/>
</dbReference>
<proteinExistence type="predicted"/>
<protein>
    <recommendedName>
        <fullName evidence="2">F-box domain-containing protein</fullName>
    </recommendedName>
</protein>
<dbReference type="CDD" id="cd09917">
    <property type="entry name" value="F-box_SF"/>
    <property type="match status" value="1"/>
</dbReference>
<dbReference type="InterPro" id="IPR001810">
    <property type="entry name" value="F-box_dom"/>
</dbReference>
<organism evidence="3 4">
    <name type="scientific">Agrocybe chaxingu</name>
    <dbReference type="NCBI Taxonomy" id="84603"/>
    <lineage>
        <taxon>Eukaryota</taxon>
        <taxon>Fungi</taxon>
        <taxon>Dikarya</taxon>
        <taxon>Basidiomycota</taxon>
        <taxon>Agaricomycotina</taxon>
        <taxon>Agaricomycetes</taxon>
        <taxon>Agaricomycetidae</taxon>
        <taxon>Agaricales</taxon>
        <taxon>Agaricineae</taxon>
        <taxon>Strophariaceae</taxon>
        <taxon>Agrocybe</taxon>
    </lineage>
</organism>
<evidence type="ECO:0000259" key="2">
    <source>
        <dbReference type="PROSITE" id="PS50181"/>
    </source>
</evidence>
<dbReference type="SUPFAM" id="SSF81383">
    <property type="entry name" value="F-box domain"/>
    <property type="match status" value="1"/>
</dbReference>
<dbReference type="Proteomes" id="UP001148786">
    <property type="component" value="Unassembled WGS sequence"/>
</dbReference>
<feature type="region of interest" description="Disordered" evidence="1">
    <location>
        <begin position="287"/>
        <end position="312"/>
    </location>
</feature>
<feature type="domain" description="F-box" evidence="2">
    <location>
        <begin position="1"/>
        <end position="47"/>
    </location>
</feature>
<evidence type="ECO:0000256" key="1">
    <source>
        <dbReference type="SAM" id="MobiDB-lite"/>
    </source>
</evidence>
<comment type="caution">
    <text evidence="3">The sequence shown here is derived from an EMBL/GenBank/DDBJ whole genome shotgun (WGS) entry which is preliminary data.</text>
</comment>
<dbReference type="Gene3D" id="1.20.1280.50">
    <property type="match status" value="1"/>
</dbReference>
<dbReference type="OrthoDB" id="550575at2759"/>
<reference evidence="3" key="1">
    <citation type="submission" date="2022-07" db="EMBL/GenBank/DDBJ databases">
        <title>Genome Sequence of Agrocybe chaxingu.</title>
        <authorList>
            <person name="Buettner E."/>
        </authorList>
    </citation>
    <scope>NUCLEOTIDE SEQUENCE</scope>
    <source>
        <strain evidence="3">MP-N11</strain>
    </source>
</reference>